<sequence>MGTKVLTTSHTALKKKMLEAGIKKHQSVIDDFNQSIKSMLASEGIVNEEEMDLSQQGFNTEIVQRVNNLADQLEFANEEMKLLFDMQPTIEYVHNTVQPGSVVVTDKDIFFVSVSIERFEVEGLSVFGLSTESPIYQEMKGLKKGDVFSYKKTRYKISDVF</sequence>
<accession>L8JRX2</accession>
<evidence type="ECO:0000313" key="3">
    <source>
        <dbReference type="Proteomes" id="UP000011135"/>
    </source>
</evidence>
<dbReference type="eggNOG" id="COG0782">
    <property type="taxonomic scope" value="Bacteria"/>
</dbReference>
<dbReference type="EMBL" id="AMZN01000036">
    <property type="protein sequence ID" value="ELR71615.1"/>
    <property type="molecule type" value="Genomic_DNA"/>
</dbReference>
<keyword evidence="1" id="KW-0175">Coiled coil</keyword>
<keyword evidence="3" id="KW-1185">Reference proteome</keyword>
<dbReference type="OrthoDB" id="667380at2"/>
<name>L8JRX2_9BACT</name>
<comment type="caution">
    <text evidence="2">The sequence shown here is derived from an EMBL/GenBank/DDBJ whole genome shotgun (WGS) entry which is preliminary data.</text>
</comment>
<feature type="coiled-coil region" evidence="1">
    <location>
        <begin position="59"/>
        <end position="86"/>
    </location>
</feature>
<dbReference type="AlphaFoldDB" id="L8JRX2"/>
<dbReference type="STRING" id="1237149.C900_02423"/>
<gene>
    <name evidence="2" type="ORF">C900_02423</name>
</gene>
<proteinExistence type="predicted"/>
<dbReference type="RefSeq" id="WP_009579831.1">
    <property type="nucleotide sequence ID" value="NZ_AMZN01000036.1"/>
</dbReference>
<dbReference type="Proteomes" id="UP000011135">
    <property type="component" value="Unassembled WGS sequence"/>
</dbReference>
<protein>
    <recommendedName>
        <fullName evidence="4">Transcription elongation factor</fullName>
    </recommendedName>
</protein>
<organism evidence="2 3">
    <name type="scientific">Fulvivirga imtechensis AK7</name>
    <dbReference type="NCBI Taxonomy" id="1237149"/>
    <lineage>
        <taxon>Bacteria</taxon>
        <taxon>Pseudomonadati</taxon>
        <taxon>Bacteroidota</taxon>
        <taxon>Cytophagia</taxon>
        <taxon>Cytophagales</taxon>
        <taxon>Fulvivirgaceae</taxon>
        <taxon>Fulvivirga</taxon>
    </lineage>
</organism>
<evidence type="ECO:0000256" key="1">
    <source>
        <dbReference type="SAM" id="Coils"/>
    </source>
</evidence>
<reference evidence="2 3" key="1">
    <citation type="submission" date="2012-12" db="EMBL/GenBank/DDBJ databases">
        <title>Genome assembly of Fulvivirga imtechensis AK7.</title>
        <authorList>
            <person name="Nupur N."/>
            <person name="Khatri I."/>
            <person name="Kumar R."/>
            <person name="Subramanian S."/>
            <person name="Pinnaka A."/>
        </authorList>
    </citation>
    <scope>NUCLEOTIDE SEQUENCE [LARGE SCALE GENOMIC DNA]</scope>
    <source>
        <strain evidence="2 3">AK7</strain>
    </source>
</reference>
<evidence type="ECO:0008006" key="4">
    <source>
        <dbReference type="Google" id="ProtNLM"/>
    </source>
</evidence>
<evidence type="ECO:0000313" key="2">
    <source>
        <dbReference type="EMBL" id="ELR71615.1"/>
    </source>
</evidence>